<dbReference type="PANTHER" id="PTHR21711:SF0">
    <property type="entry name" value="MITOCHONDRIAL INNER MEMBRANE PROTEASE ATP23 HOMOLOG"/>
    <property type="match status" value="1"/>
</dbReference>
<keyword evidence="4" id="KW-0479">Metal-binding</keyword>
<evidence type="ECO:0000256" key="4">
    <source>
        <dbReference type="ARBA" id="ARBA00022723"/>
    </source>
</evidence>
<dbReference type="InterPro" id="IPR019165">
    <property type="entry name" value="Peptidase_M76_ATP23"/>
</dbReference>
<evidence type="ECO:0000256" key="6">
    <source>
        <dbReference type="ARBA" id="ARBA00023049"/>
    </source>
</evidence>
<proteinExistence type="inferred from homology"/>
<gene>
    <name evidence="7" type="ORF">GE061_018171</name>
</gene>
<evidence type="ECO:0000256" key="5">
    <source>
        <dbReference type="ARBA" id="ARBA00022801"/>
    </source>
</evidence>
<dbReference type="GO" id="GO:0033615">
    <property type="term" value="P:mitochondrial proton-transporting ATP synthase complex assembly"/>
    <property type="evidence" value="ECO:0007669"/>
    <property type="project" value="TreeGrafter"/>
</dbReference>
<evidence type="ECO:0000313" key="7">
    <source>
        <dbReference type="EMBL" id="KAF6206935.1"/>
    </source>
</evidence>
<evidence type="ECO:0000256" key="3">
    <source>
        <dbReference type="ARBA" id="ARBA00022670"/>
    </source>
</evidence>
<dbReference type="PANTHER" id="PTHR21711">
    <property type="entry name" value="MITOCHONDRIAL INNER MEMBRANE PROTEASE"/>
    <property type="match status" value="1"/>
</dbReference>
<keyword evidence="3" id="KW-0645">Protease</keyword>
<organism evidence="7 8">
    <name type="scientific">Apolygus lucorum</name>
    <name type="common">Small green plant bug</name>
    <name type="synonym">Lygocoris lucorum</name>
    <dbReference type="NCBI Taxonomy" id="248454"/>
    <lineage>
        <taxon>Eukaryota</taxon>
        <taxon>Metazoa</taxon>
        <taxon>Ecdysozoa</taxon>
        <taxon>Arthropoda</taxon>
        <taxon>Hexapoda</taxon>
        <taxon>Insecta</taxon>
        <taxon>Pterygota</taxon>
        <taxon>Neoptera</taxon>
        <taxon>Paraneoptera</taxon>
        <taxon>Hemiptera</taxon>
        <taxon>Heteroptera</taxon>
        <taxon>Panheteroptera</taxon>
        <taxon>Cimicomorpha</taxon>
        <taxon>Miridae</taxon>
        <taxon>Mirini</taxon>
        <taxon>Apolygus</taxon>
    </lineage>
</organism>
<accession>A0A8S9XH58</accession>
<dbReference type="OrthoDB" id="285308at2759"/>
<keyword evidence="8" id="KW-1185">Reference proteome</keyword>
<dbReference type="GO" id="GO:0034982">
    <property type="term" value="P:mitochondrial protein processing"/>
    <property type="evidence" value="ECO:0007669"/>
    <property type="project" value="TreeGrafter"/>
</dbReference>
<protein>
    <recommendedName>
        <fullName evidence="2">Mitochondrial inner membrane protease ATP23 homolog</fullName>
    </recommendedName>
</protein>
<dbReference type="GO" id="GO:0004222">
    <property type="term" value="F:metalloendopeptidase activity"/>
    <property type="evidence" value="ECO:0007669"/>
    <property type="project" value="InterPro"/>
</dbReference>
<keyword evidence="6" id="KW-0482">Metalloprotease</keyword>
<evidence type="ECO:0000256" key="2">
    <source>
        <dbReference type="ARBA" id="ARBA00016555"/>
    </source>
</evidence>
<comment type="similarity">
    <text evidence="1">Belongs to the peptidase M76 family.</text>
</comment>
<dbReference type="EMBL" id="WIXP02000008">
    <property type="protein sequence ID" value="KAF6206935.1"/>
    <property type="molecule type" value="Genomic_DNA"/>
</dbReference>
<dbReference type="GO" id="GO:0046872">
    <property type="term" value="F:metal ion binding"/>
    <property type="evidence" value="ECO:0007669"/>
    <property type="project" value="UniProtKB-KW"/>
</dbReference>
<evidence type="ECO:0000256" key="1">
    <source>
        <dbReference type="ARBA" id="ARBA00009915"/>
    </source>
</evidence>
<comment type="caution">
    <text evidence="7">The sequence shown here is derived from an EMBL/GenBank/DDBJ whole genome shotgun (WGS) entry which is preliminary data.</text>
</comment>
<dbReference type="Proteomes" id="UP000466442">
    <property type="component" value="Unassembled WGS sequence"/>
</dbReference>
<dbReference type="Pfam" id="PF09768">
    <property type="entry name" value="Peptidase_M76"/>
    <property type="match status" value="1"/>
</dbReference>
<evidence type="ECO:0000313" key="8">
    <source>
        <dbReference type="Proteomes" id="UP000466442"/>
    </source>
</evidence>
<dbReference type="GO" id="GO:0005739">
    <property type="term" value="C:mitochondrion"/>
    <property type="evidence" value="ECO:0007669"/>
    <property type="project" value="GOC"/>
</dbReference>
<reference evidence="7" key="1">
    <citation type="journal article" date="2021" name="Mol. Ecol. Resour.">
        <title>Apolygus lucorum genome provides insights into omnivorousness and mesophyll feeding.</title>
        <authorList>
            <person name="Liu Y."/>
            <person name="Liu H."/>
            <person name="Wang H."/>
            <person name="Huang T."/>
            <person name="Liu B."/>
            <person name="Yang B."/>
            <person name="Yin L."/>
            <person name="Li B."/>
            <person name="Zhang Y."/>
            <person name="Zhang S."/>
            <person name="Jiang F."/>
            <person name="Zhang X."/>
            <person name="Ren Y."/>
            <person name="Wang B."/>
            <person name="Wang S."/>
            <person name="Lu Y."/>
            <person name="Wu K."/>
            <person name="Fan W."/>
            <person name="Wang G."/>
        </authorList>
    </citation>
    <scope>NUCLEOTIDE SEQUENCE</scope>
    <source>
        <strain evidence="7">12Hb</strain>
    </source>
</reference>
<keyword evidence="5" id="KW-0378">Hydrolase</keyword>
<sequence length="590" mass="66147">MELRGWFGLKLQLGTDGTQGLAWTQVTAWNRWNSGAGLDSSYSLEPMELRGWFGLKLQLGTDGTQGLAWTQVTAWNRWNSGAGLDSSYSLEPMELRGWLGLKLQLGTDGTQGLAWTQVTAWNRWNSGAGLDSSYSLEPMELRGWFGLKLQLRTDGTQGLAWTQVTAWNRWNSGAGLDSSYSLEPMELRGWLGLKLQLGTDGTQGLAWTQVTAWNRWNSGAGLDSSYSLEPMELRGWLGLKLQLGTNGTQGLAWTQVTAWNRWNSGAGLDSSYSLEPMELRGWLGLKLQLGTDGTQGLAWTQVTAWNRWNSGAGLDSWLWLFFPFEKWCLPGQNLKPEQLFSKIMSEKENPAEGNADSTKDDPSKYGYNLYPERRGNYEKTWSGLLSGNQGLEEYDKIKCEKRVASCFVKSKLVQLMAGALKSAGCEIDLRRHIVCEVCHPRVSGGFDPETNQIVICQNNSKDDGVVQGILTHEMIHMFDYCKNQIDFRNIDHLACTEIRAANLTHCSFLSAVLQGDCSPFTFANRHRHCVRSKAIMSIIAVRDVSTELAAEAVDRVFDRCYKDMEPIGRRVKNYEDATRAYAEGFLYGYI</sequence>
<name>A0A8S9XH58_APOLU</name>
<dbReference type="AlphaFoldDB" id="A0A8S9XH58"/>